<dbReference type="InterPro" id="IPR001447">
    <property type="entry name" value="Arylamine_N-AcTrfase"/>
</dbReference>
<dbReference type="PATRIC" id="fig|512763.3.peg.4540"/>
<dbReference type="Pfam" id="PF00797">
    <property type="entry name" value="Acetyltransf_2"/>
    <property type="match status" value="1"/>
</dbReference>
<evidence type="ECO:0000313" key="4">
    <source>
        <dbReference type="Proteomes" id="UP000061382"/>
    </source>
</evidence>
<evidence type="ECO:0000256" key="1">
    <source>
        <dbReference type="ARBA" id="ARBA00006547"/>
    </source>
</evidence>
<name>A0A0P0CZP0_9BACT</name>
<dbReference type="RefSeq" id="WP_062545595.1">
    <property type="nucleotide sequence ID" value="NZ_CP012643.1"/>
</dbReference>
<protein>
    <recommendedName>
        <fullName evidence="5">Arylamine N-acetyltransferase</fullName>
    </recommendedName>
</protein>
<keyword evidence="4" id="KW-1185">Reference proteome</keyword>
<dbReference type="Gene3D" id="2.40.128.150">
    <property type="entry name" value="Cysteine proteinases"/>
    <property type="match status" value="1"/>
</dbReference>
<dbReference type="Gene3D" id="3.30.2140.10">
    <property type="entry name" value="Arylamine N-acetyltransferase"/>
    <property type="match status" value="1"/>
</dbReference>
<dbReference type="PANTHER" id="PTHR11786">
    <property type="entry name" value="N-HYDROXYARYLAMINE O-ACETYLTRANSFERASE"/>
    <property type="match status" value="1"/>
</dbReference>
<evidence type="ECO:0000313" key="3">
    <source>
        <dbReference type="EMBL" id="ALJ00967.1"/>
    </source>
</evidence>
<dbReference type="InterPro" id="IPR038765">
    <property type="entry name" value="Papain-like_cys_pep_sf"/>
</dbReference>
<reference evidence="3 4" key="1">
    <citation type="submission" date="2015-08" db="EMBL/GenBank/DDBJ databases">
        <title>Complete genome sequence of Rufibacter tibetensis strain 1351t, a radiation-resistant bacterium from tibet plateau.</title>
        <authorList>
            <person name="Dai J."/>
        </authorList>
    </citation>
    <scope>NUCLEOTIDE SEQUENCE [LARGE SCALE GENOMIC DNA]</scope>
    <source>
        <strain evidence="3 4">1351</strain>
    </source>
</reference>
<dbReference type="PANTHER" id="PTHR11786:SF0">
    <property type="entry name" value="ARYLAMINE N-ACETYLTRANSFERASE 4-RELATED"/>
    <property type="match status" value="1"/>
</dbReference>
<evidence type="ECO:0000256" key="2">
    <source>
        <dbReference type="RuleBase" id="RU003452"/>
    </source>
</evidence>
<evidence type="ECO:0008006" key="5">
    <source>
        <dbReference type="Google" id="ProtNLM"/>
    </source>
</evidence>
<dbReference type="AlphaFoldDB" id="A0A0P0CZP0"/>
<organism evidence="3 4">
    <name type="scientific">Rufibacter tibetensis</name>
    <dbReference type="NCBI Taxonomy" id="512763"/>
    <lineage>
        <taxon>Bacteria</taxon>
        <taxon>Pseudomonadati</taxon>
        <taxon>Bacteroidota</taxon>
        <taxon>Cytophagia</taxon>
        <taxon>Cytophagales</taxon>
        <taxon>Hymenobacteraceae</taxon>
        <taxon>Rufibacter</taxon>
    </lineage>
</organism>
<dbReference type="SUPFAM" id="SSF54001">
    <property type="entry name" value="Cysteine proteinases"/>
    <property type="match status" value="1"/>
</dbReference>
<dbReference type="PRINTS" id="PR01543">
    <property type="entry name" value="ANATRNSFRASE"/>
</dbReference>
<dbReference type="Proteomes" id="UP000061382">
    <property type="component" value="Chromosome"/>
</dbReference>
<accession>A0A0P0CZP0</accession>
<comment type="similarity">
    <text evidence="1 2">Belongs to the arylamine N-acetyltransferase family.</text>
</comment>
<gene>
    <name evidence="3" type="ORF">DC20_20685</name>
</gene>
<dbReference type="GO" id="GO:0016407">
    <property type="term" value="F:acetyltransferase activity"/>
    <property type="evidence" value="ECO:0007669"/>
    <property type="project" value="InterPro"/>
</dbReference>
<dbReference type="KEGG" id="rti:DC20_20685"/>
<sequence>MNLRTPSKTLFKIKKDGIQLDRYLARIGYSGDLSPTLQTLQNLVYQHVISIPFENFNPLLKQPVLLDIDSLQRKMVEDTRGGYCFEQNTLFSQALQELGFKVKEIAARVLWNVPLGVTTARVHMLLLVTIEDEDYIVDVGFGGLTLTAPLRLQERAGQKTSHETFRNLPVESEFVLQAHIQNDWKPLYRFSLQEQFSADFEVYNWFTSTHPRSPFVTGLMLAKTTPTARFGLRNNELSKHLPSGTTEKQFLTSPEQIKTVIAEVFQLQIPTAPEFDQALHLMLQPLD</sequence>
<proteinExistence type="inferred from homology"/>
<dbReference type="OrthoDB" id="7181050at2"/>
<dbReference type="EMBL" id="CP012643">
    <property type="protein sequence ID" value="ALJ00967.1"/>
    <property type="molecule type" value="Genomic_DNA"/>
</dbReference>